<dbReference type="Proteomes" id="UP000589626">
    <property type="component" value="Unassembled WGS sequence"/>
</dbReference>
<evidence type="ECO:0000313" key="3">
    <source>
        <dbReference type="Proteomes" id="UP000589626"/>
    </source>
</evidence>
<gene>
    <name evidence="2" type="ORF">FHU40_001989</name>
</gene>
<evidence type="ECO:0000256" key="1">
    <source>
        <dbReference type="SAM" id="MobiDB-lite"/>
    </source>
</evidence>
<feature type="region of interest" description="Disordered" evidence="1">
    <location>
        <begin position="295"/>
        <end position="326"/>
    </location>
</feature>
<evidence type="ECO:0008006" key="4">
    <source>
        <dbReference type="Google" id="ProtNLM"/>
    </source>
</evidence>
<proteinExistence type="predicted"/>
<dbReference type="RefSeq" id="WP_183592003.1">
    <property type="nucleotide sequence ID" value="NZ_JACHWR010000001.1"/>
</dbReference>
<protein>
    <recommendedName>
        <fullName evidence="4">Sulfotransferase family protein</fullName>
    </recommendedName>
</protein>
<dbReference type="EMBL" id="JACHWR010000001">
    <property type="protein sequence ID" value="MBB3042188.1"/>
    <property type="molecule type" value="Genomic_DNA"/>
</dbReference>
<sequence>MAQARRNAVLVLGAEPTGPAAAAGVLRILGMHAPTLEPDSARWVSDLHERLLARANVATDDARPEAWFDAGRMSTQDQHRERVERWLDGLLTGDVDELVIEDAGLPWFLDLWSGAGARLDVDIAYLLMVAPPWQVISHGRDDRSPLGQAISWLNLVLHTERATRSGRRVAVRQADLLEDWTVPIYALGEQWGLRSVVEANARNLRAVHDFVDRTPRPGPSGELLLPEPVQELIHATSAALDRLVEGKDDELLHRELDDLRLAFIDLYEQAAEIADSSVRAAERRLRRAKDRFEKERRELTRDREPGGRPHLLPTRKGGLPWRRRPA</sequence>
<dbReference type="AlphaFoldDB" id="A0A7W4VUU4"/>
<name>A0A7W4VUU4_9ACTN</name>
<accession>A0A7W4VUU4</accession>
<organism evidence="2 3">
    <name type="scientific">Nocardioides soli</name>
    <dbReference type="NCBI Taxonomy" id="1036020"/>
    <lineage>
        <taxon>Bacteria</taxon>
        <taxon>Bacillati</taxon>
        <taxon>Actinomycetota</taxon>
        <taxon>Actinomycetes</taxon>
        <taxon>Propionibacteriales</taxon>
        <taxon>Nocardioidaceae</taxon>
        <taxon>Nocardioides</taxon>
    </lineage>
</organism>
<keyword evidence="3" id="KW-1185">Reference proteome</keyword>
<comment type="caution">
    <text evidence="2">The sequence shown here is derived from an EMBL/GenBank/DDBJ whole genome shotgun (WGS) entry which is preliminary data.</text>
</comment>
<feature type="compositionally biased region" description="Basic and acidic residues" evidence="1">
    <location>
        <begin position="295"/>
        <end position="307"/>
    </location>
</feature>
<evidence type="ECO:0000313" key="2">
    <source>
        <dbReference type="EMBL" id="MBB3042188.1"/>
    </source>
</evidence>
<reference evidence="2 3" key="1">
    <citation type="submission" date="2020-08" db="EMBL/GenBank/DDBJ databases">
        <title>Sequencing the genomes of 1000 actinobacteria strains.</title>
        <authorList>
            <person name="Klenk H.-P."/>
        </authorList>
    </citation>
    <scope>NUCLEOTIDE SEQUENCE [LARGE SCALE GENOMIC DNA]</scope>
    <source>
        <strain evidence="2 3">DSM 105498</strain>
    </source>
</reference>